<comment type="subunit">
    <text evidence="11">Component of the nexin-dynein regulatory complex (N-DRC). Interacts with CFAP52.</text>
</comment>
<comment type="similarity">
    <text evidence="3">Belongs to the DRC10 family.</text>
</comment>
<keyword evidence="8" id="KW-0206">Cytoskeleton</keyword>
<evidence type="ECO:0000256" key="11">
    <source>
        <dbReference type="ARBA" id="ARBA00046836"/>
    </source>
</evidence>
<dbReference type="PANTHER" id="PTHR31598:SF1">
    <property type="entry name" value="DYNEIN REGULATORY COMPLEX PROTEIN 10"/>
    <property type="match status" value="1"/>
</dbReference>
<organism evidence="13 14">
    <name type="scientific">Prymnesium parvum</name>
    <name type="common">Toxic golden alga</name>
    <dbReference type="NCBI Taxonomy" id="97485"/>
    <lineage>
        <taxon>Eukaryota</taxon>
        <taxon>Haptista</taxon>
        <taxon>Haptophyta</taxon>
        <taxon>Prymnesiophyceae</taxon>
        <taxon>Prymnesiales</taxon>
        <taxon>Prymnesiaceae</taxon>
        <taxon>Prymnesium</taxon>
    </lineage>
</organism>
<keyword evidence="6" id="KW-0282">Flagellum</keyword>
<evidence type="ECO:0000256" key="12">
    <source>
        <dbReference type="SAM" id="MobiDB-lite"/>
    </source>
</evidence>
<evidence type="ECO:0000256" key="3">
    <source>
        <dbReference type="ARBA" id="ARBA00009071"/>
    </source>
</evidence>
<dbReference type="AlphaFoldDB" id="A0AB34IP22"/>
<feature type="region of interest" description="Disordered" evidence="12">
    <location>
        <begin position="256"/>
        <end position="275"/>
    </location>
</feature>
<keyword evidence="7" id="KW-0969">Cilium</keyword>
<dbReference type="PANTHER" id="PTHR31598">
    <property type="entry name" value="IQ DOMAIN-CONTAINING PROTEIN D"/>
    <property type="match status" value="1"/>
</dbReference>
<feature type="compositionally biased region" description="Basic and acidic residues" evidence="12">
    <location>
        <begin position="256"/>
        <end position="269"/>
    </location>
</feature>
<evidence type="ECO:0000256" key="10">
    <source>
        <dbReference type="ARBA" id="ARBA00032180"/>
    </source>
</evidence>
<evidence type="ECO:0000256" key="9">
    <source>
        <dbReference type="ARBA" id="ARBA00023273"/>
    </source>
</evidence>
<dbReference type="InterPro" id="IPR000048">
    <property type="entry name" value="IQ_motif_EF-hand-BS"/>
</dbReference>
<comment type="caution">
    <text evidence="13">The sequence shown here is derived from an EMBL/GenBank/DDBJ whole genome shotgun (WGS) entry which is preliminary data.</text>
</comment>
<protein>
    <recommendedName>
        <fullName evidence="4">Dynein regulatory complex protein 10</fullName>
    </recommendedName>
    <alternativeName>
        <fullName evidence="10">IQ domain-containing protein D</fullName>
    </alternativeName>
</protein>
<keyword evidence="9" id="KW-0966">Cell projection</keyword>
<evidence type="ECO:0000256" key="8">
    <source>
        <dbReference type="ARBA" id="ARBA00023212"/>
    </source>
</evidence>
<proteinExistence type="inferred from homology"/>
<dbReference type="InterPro" id="IPR042815">
    <property type="entry name" value="DRC10"/>
</dbReference>
<reference evidence="13 14" key="1">
    <citation type="journal article" date="2024" name="Science">
        <title>Giant polyketide synthase enzymes in the biosynthesis of giant marine polyether toxins.</title>
        <authorList>
            <person name="Fallon T.R."/>
            <person name="Shende V.V."/>
            <person name="Wierzbicki I.H."/>
            <person name="Pendleton A.L."/>
            <person name="Watervoot N.F."/>
            <person name="Auber R.P."/>
            <person name="Gonzalez D.J."/>
            <person name="Wisecaver J.H."/>
            <person name="Moore B.S."/>
        </authorList>
    </citation>
    <scope>NUCLEOTIDE SEQUENCE [LARGE SCALE GENOMIC DNA]</scope>
    <source>
        <strain evidence="13 14">12B1</strain>
    </source>
</reference>
<evidence type="ECO:0000313" key="14">
    <source>
        <dbReference type="Proteomes" id="UP001515480"/>
    </source>
</evidence>
<gene>
    <name evidence="13" type="ORF">AB1Y20_010565</name>
</gene>
<feature type="compositionally biased region" description="Basic residues" evidence="12">
    <location>
        <begin position="375"/>
        <end position="396"/>
    </location>
</feature>
<evidence type="ECO:0000256" key="1">
    <source>
        <dbReference type="ARBA" id="ARBA00003029"/>
    </source>
</evidence>
<accession>A0AB34IP22</accession>
<sequence>MASLQSVQKLTNVEAQRIMAILEETYHKLELLSHVPPLQIPNVENLRRTIGPEVLQVLEEQSMLEQQYKWVSAPLHEQKSGYEGETLPDFETLDDELRHSTRVVCRILREAPAIVDRLEEQGADEASMAIQKFLHTLSELKEQTFQKLSTSVEEEKSKEDWFLEISAREEKASQTLRQLQKEIKLEKADRERQVSARNETIQKLRDELEEIRTSTINETKRLQADTKAQEEADLAAFKSKEASLNEELARLEAELAQKKQENRESEEQLRKKKMKNESEVEAWISKYDQDMEEKHREISTLRGIYEEERKELLYYEDYFNKLLAEREATLAEERKKAEELARQKAQQATLEKAATMLQKVWRGKVTRRDLERKKAGSRGKKKGGKGAKGAKGKKKK</sequence>
<name>A0AB34IP22_PRYPA</name>
<keyword evidence="5" id="KW-0963">Cytoplasm</keyword>
<evidence type="ECO:0000313" key="13">
    <source>
        <dbReference type="EMBL" id="KAL1504156.1"/>
    </source>
</evidence>
<feature type="region of interest" description="Disordered" evidence="12">
    <location>
        <begin position="362"/>
        <end position="396"/>
    </location>
</feature>
<dbReference type="Proteomes" id="UP001515480">
    <property type="component" value="Unassembled WGS sequence"/>
</dbReference>
<dbReference type="Pfam" id="PF00612">
    <property type="entry name" value="IQ"/>
    <property type="match status" value="1"/>
</dbReference>
<evidence type="ECO:0000256" key="5">
    <source>
        <dbReference type="ARBA" id="ARBA00022490"/>
    </source>
</evidence>
<keyword evidence="14" id="KW-1185">Reference proteome</keyword>
<dbReference type="PROSITE" id="PS50096">
    <property type="entry name" value="IQ"/>
    <property type="match status" value="1"/>
</dbReference>
<dbReference type="EMBL" id="JBGBPQ010000020">
    <property type="protein sequence ID" value="KAL1504156.1"/>
    <property type="molecule type" value="Genomic_DNA"/>
</dbReference>
<comment type="subcellular location">
    <subcellularLocation>
        <location evidence="2">Cytoplasm</location>
        <location evidence="2">Cytoskeleton</location>
        <location evidence="2">Flagellum axoneme</location>
    </subcellularLocation>
</comment>
<evidence type="ECO:0000256" key="6">
    <source>
        <dbReference type="ARBA" id="ARBA00022846"/>
    </source>
</evidence>
<evidence type="ECO:0000256" key="4">
    <source>
        <dbReference type="ARBA" id="ARBA00021752"/>
    </source>
</evidence>
<evidence type="ECO:0000256" key="2">
    <source>
        <dbReference type="ARBA" id="ARBA00004611"/>
    </source>
</evidence>
<comment type="function">
    <text evidence="1">Component of the nexin-dynein regulatory complex (N-DRC), a key regulator of ciliary/flagellar motility which maintains the alignment and integrity of the distal axoneme and regulates microtubule sliding in motile axonemes.</text>
</comment>
<evidence type="ECO:0000256" key="7">
    <source>
        <dbReference type="ARBA" id="ARBA00023069"/>
    </source>
</evidence>
<dbReference type="CDD" id="cd23767">
    <property type="entry name" value="IQCD"/>
    <property type="match status" value="1"/>
</dbReference>